<feature type="domain" description="Transcription factor TFIIIC triple barrel" evidence="2">
    <location>
        <begin position="49"/>
        <end position="157"/>
    </location>
</feature>
<evidence type="ECO:0000256" key="1">
    <source>
        <dbReference type="SAM" id="MobiDB-lite"/>
    </source>
</evidence>
<dbReference type="PANTHER" id="PTHR21860">
    <property type="entry name" value="TRANSCRIPTION INITIATION FACTOR IIIC TFIIIC , POLYPEPTIDE 6-RELATED"/>
    <property type="match status" value="1"/>
</dbReference>
<sequence>MGETNEPTGEGEPGASHSGREEAGACEGSMEGGSSGRVTEPAGGDDGDEEEEVEYVLLDLGTELEEHDLDNYQTVKLMRLDTESPVLQFDGKVTLVGSYEETIGTCVVFEERNAEGETAAAPPTTHRETQLRTMMRKKRVSHLCNTDKILKFRRVTMVPAEAGGGAQATPLTLPANAGGST</sequence>
<dbReference type="EMBL" id="HBFA01021263">
    <property type="protein sequence ID" value="CAD8671335.1"/>
    <property type="molecule type" value="Transcribed_RNA"/>
</dbReference>
<dbReference type="InterPro" id="IPR042771">
    <property type="entry name" value="GTF3C6-like"/>
</dbReference>
<dbReference type="GO" id="GO:0006383">
    <property type="term" value="P:transcription by RNA polymerase III"/>
    <property type="evidence" value="ECO:0007669"/>
    <property type="project" value="InterPro"/>
</dbReference>
<evidence type="ECO:0000259" key="2">
    <source>
        <dbReference type="Pfam" id="PF10419"/>
    </source>
</evidence>
<dbReference type="Pfam" id="PF10419">
    <property type="entry name" value="TFIIIC_sub6"/>
    <property type="match status" value="1"/>
</dbReference>
<proteinExistence type="predicted"/>
<feature type="region of interest" description="Disordered" evidence="1">
    <location>
        <begin position="1"/>
        <end position="49"/>
    </location>
</feature>
<feature type="compositionally biased region" description="Low complexity" evidence="1">
    <location>
        <begin position="1"/>
        <end position="14"/>
    </location>
</feature>
<reference evidence="3" key="1">
    <citation type="submission" date="2021-01" db="EMBL/GenBank/DDBJ databases">
        <authorList>
            <person name="Corre E."/>
            <person name="Pelletier E."/>
            <person name="Niang G."/>
            <person name="Scheremetjew M."/>
            <person name="Finn R."/>
            <person name="Kale V."/>
            <person name="Holt S."/>
            <person name="Cochrane G."/>
            <person name="Meng A."/>
            <person name="Brown T."/>
            <person name="Cohen L."/>
        </authorList>
    </citation>
    <scope>NUCLEOTIDE SEQUENCE</scope>
    <source>
        <strain evidence="3">CCMP722</strain>
    </source>
</reference>
<dbReference type="GO" id="GO:0000127">
    <property type="term" value="C:transcription factor TFIIIC complex"/>
    <property type="evidence" value="ECO:0007669"/>
    <property type="project" value="TreeGrafter"/>
</dbReference>
<protein>
    <recommendedName>
        <fullName evidence="2">Transcription factor TFIIIC triple barrel domain-containing protein</fullName>
    </recommendedName>
</protein>
<name>A0A7S0R9S3_9CHLO</name>
<accession>A0A7S0R9S3</accession>
<gene>
    <name evidence="3" type="ORF">POBO1169_LOCUS10839</name>
</gene>
<organism evidence="3">
    <name type="scientific">Pyramimonas obovata</name>
    <dbReference type="NCBI Taxonomy" id="1411642"/>
    <lineage>
        <taxon>Eukaryota</taxon>
        <taxon>Viridiplantae</taxon>
        <taxon>Chlorophyta</taxon>
        <taxon>Pyramimonadophyceae</taxon>
        <taxon>Pyramimonadales</taxon>
        <taxon>Pyramimonadaceae</taxon>
        <taxon>Pyramimonas</taxon>
        <taxon>Pyramimonas incertae sedis</taxon>
    </lineage>
</organism>
<dbReference type="Gene3D" id="2.60.40.4370">
    <property type="match status" value="1"/>
</dbReference>
<dbReference type="AlphaFoldDB" id="A0A7S0R9S3"/>
<evidence type="ECO:0000313" key="3">
    <source>
        <dbReference type="EMBL" id="CAD8671335.1"/>
    </source>
</evidence>
<dbReference type="PANTHER" id="PTHR21860:SF2">
    <property type="entry name" value="GENERAL TRANSCRIPTION FACTOR 3C POLYPEPTIDE 6"/>
    <property type="match status" value="1"/>
</dbReference>
<dbReference type="InterPro" id="IPR019481">
    <property type="entry name" value="TFIIIC_triple_barrel"/>
</dbReference>